<organism evidence="3 4">
    <name type="scientific">Sesamum alatum</name>
    <dbReference type="NCBI Taxonomy" id="300844"/>
    <lineage>
        <taxon>Eukaryota</taxon>
        <taxon>Viridiplantae</taxon>
        <taxon>Streptophyta</taxon>
        <taxon>Embryophyta</taxon>
        <taxon>Tracheophyta</taxon>
        <taxon>Spermatophyta</taxon>
        <taxon>Magnoliopsida</taxon>
        <taxon>eudicotyledons</taxon>
        <taxon>Gunneridae</taxon>
        <taxon>Pentapetalae</taxon>
        <taxon>asterids</taxon>
        <taxon>lamiids</taxon>
        <taxon>Lamiales</taxon>
        <taxon>Pedaliaceae</taxon>
        <taxon>Sesamum</taxon>
    </lineage>
</organism>
<dbReference type="SUPFAM" id="SSF50630">
    <property type="entry name" value="Acid proteases"/>
    <property type="match status" value="1"/>
</dbReference>
<evidence type="ECO:0000313" key="4">
    <source>
        <dbReference type="Proteomes" id="UP001293254"/>
    </source>
</evidence>
<evidence type="ECO:0000313" key="3">
    <source>
        <dbReference type="EMBL" id="KAK4413357.1"/>
    </source>
</evidence>
<keyword evidence="4" id="KW-1185">Reference proteome</keyword>
<dbReference type="SMART" id="SM00343">
    <property type="entry name" value="ZnF_C2HC"/>
    <property type="match status" value="1"/>
</dbReference>
<accession>A0AAE2C8X2</accession>
<dbReference type="AlphaFoldDB" id="A0AAE2C8X2"/>
<comment type="caution">
    <text evidence="3">The sequence shown here is derived from an EMBL/GenBank/DDBJ whole genome shotgun (WGS) entry which is preliminary data.</text>
</comment>
<reference evidence="3" key="1">
    <citation type="submission" date="2020-06" db="EMBL/GenBank/DDBJ databases">
        <authorList>
            <person name="Li T."/>
            <person name="Hu X."/>
            <person name="Zhang T."/>
            <person name="Song X."/>
            <person name="Zhang H."/>
            <person name="Dai N."/>
            <person name="Sheng W."/>
            <person name="Hou X."/>
            <person name="Wei L."/>
        </authorList>
    </citation>
    <scope>NUCLEOTIDE SEQUENCE</scope>
    <source>
        <strain evidence="3">3651</strain>
        <tissue evidence="3">Leaf</tissue>
    </source>
</reference>
<evidence type="ECO:0000256" key="1">
    <source>
        <dbReference type="SAM" id="MobiDB-lite"/>
    </source>
</evidence>
<feature type="region of interest" description="Disordered" evidence="1">
    <location>
        <begin position="1"/>
        <end position="67"/>
    </location>
</feature>
<dbReference type="InterPro" id="IPR021109">
    <property type="entry name" value="Peptidase_aspartic_dom_sf"/>
</dbReference>
<gene>
    <name evidence="3" type="ORF">Salat_2748300</name>
</gene>
<feature type="domain" description="CCHC-type" evidence="2">
    <location>
        <begin position="92"/>
        <end position="108"/>
    </location>
</feature>
<protein>
    <recommendedName>
        <fullName evidence="2">CCHC-type domain-containing protein</fullName>
    </recommendedName>
</protein>
<dbReference type="Gene3D" id="2.40.70.10">
    <property type="entry name" value="Acid Proteases"/>
    <property type="match status" value="1"/>
</dbReference>
<dbReference type="GO" id="GO:0008270">
    <property type="term" value="F:zinc ion binding"/>
    <property type="evidence" value="ECO:0007669"/>
    <property type="project" value="InterPro"/>
</dbReference>
<dbReference type="Pfam" id="PF00098">
    <property type="entry name" value="zf-CCHC"/>
    <property type="match status" value="1"/>
</dbReference>
<dbReference type="EMBL" id="JACGWO010000012">
    <property type="protein sequence ID" value="KAK4413357.1"/>
    <property type="molecule type" value="Genomic_DNA"/>
</dbReference>
<dbReference type="InterPro" id="IPR001878">
    <property type="entry name" value="Znf_CCHC"/>
</dbReference>
<proteinExistence type="predicted"/>
<dbReference type="Proteomes" id="UP001293254">
    <property type="component" value="Unassembled WGS sequence"/>
</dbReference>
<evidence type="ECO:0000259" key="2">
    <source>
        <dbReference type="SMART" id="SM00343"/>
    </source>
</evidence>
<dbReference type="GO" id="GO:0003676">
    <property type="term" value="F:nucleic acid binding"/>
    <property type="evidence" value="ECO:0007669"/>
    <property type="project" value="InterPro"/>
</dbReference>
<name>A0AAE2C8X2_9LAMI</name>
<sequence>MSRRAGRQTARQADGLARTGARGLPGRLAVPSSFHTGITDSGRKTDDGGSGNVKKFKKREKGKEVVTETVEPRVVRDRPKTGWDVRDRPKAGCYICDSIEHRMRDCPKRNKLNALVAEHTDNEREMGSMRGSSMQIGALRVQSHACGNSCKTGLLIVKGLIAGAEIEVVANTGATHSLISSRIVQQMGLDIKTFQYIPWLDGIYIARCKYPRLVKGMYGKGKPRAKKKLYDETHSSNIVGFCCIEKMEDEMKKQWDKAQRELVTEQEETASGRLPKRRMNTVERWADDTSDVEQESQATCVENSTRVSKGDGTDGLQGRLAEQAWTTAVTVGRQMGETRQKLDQGWLKMLATCTDAHRPAGHGD</sequence>
<reference evidence="3" key="2">
    <citation type="journal article" date="2024" name="Plant">
        <title>Genomic evolution and insights into agronomic trait innovations of Sesamum species.</title>
        <authorList>
            <person name="Miao H."/>
            <person name="Wang L."/>
            <person name="Qu L."/>
            <person name="Liu H."/>
            <person name="Sun Y."/>
            <person name="Le M."/>
            <person name="Wang Q."/>
            <person name="Wei S."/>
            <person name="Zheng Y."/>
            <person name="Lin W."/>
            <person name="Duan Y."/>
            <person name="Cao H."/>
            <person name="Xiong S."/>
            <person name="Wang X."/>
            <person name="Wei L."/>
            <person name="Li C."/>
            <person name="Ma Q."/>
            <person name="Ju M."/>
            <person name="Zhao R."/>
            <person name="Li G."/>
            <person name="Mu C."/>
            <person name="Tian Q."/>
            <person name="Mei H."/>
            <person name="Zhang T."/>
            <person name="Gao T."/>
            <person name="Zhang H."/>
        </authorList>
    </citation>
    <scope>NUCLEOTIDE SEQUENCE</scope>
    <source>
        <strain evidence="3">3651</strain>
    </source>
</reference>